<name>A0A2I0SVX5_9ACTN</name>
<dbReference type="AlphaFoldDB" id="A0A2I0SVX5"/>
<feature type="transmembrane region" description="Helical" evidence="8">
    <location>
        <begin position="303"/>
        <end position="326"/>
    </location>
</feature>
<dbReference type="InterPro" id="IPR011701">
    <property type="entry name" value="MFS"/>
</dbReference>
<keyword evidence="7" id="KW-0046">Antibiotic resistance</keyword>
<evidence type="ECO:0000313" key="11">
    <source>
        <dbReference type="Proteomes" id="UP000236178"/>
    </source>
</evidence>
<evidence type="ECO:0000256" key="2">
    <source>
        <dbReference type="ARBA" id="ARBA00022448"/>
    </source>
</evidence>
<comment type="subcellular location">
    <subcellularLocation>
        <location evidence="1">Cell membrane</location>
        <topology evidence="1">Multi-pass membrane protein</topology>
    </subcellularLocation>
</comment>
<dbReference type="NCBIfam" id="TIGR00711">
    <property type="entry name" value="efflux_EmrB"/>
    <property type="match status" value="1"/>
</dbReference>
<evidence type="ECO:0000256" key="6">
    <source>
        <dbReference type="ARBA" id="ARBA00023136"/>
    </source>
</evidence>
<dbReference type="Pfam" id="PF07690">
    <property type="entry name" value="MFS_1"/>
    <property type="match status" value="1"/>
</dbReference>
<feature type="domain" description="Major facilitator superfamily (MFS) profile" evidence="9">
    <location>
        <begin position="20"/>
        <end position="465"/>
    </location>
</feature>
<dbReference type="InterPro" id="IPR004638">
    <property type="entry name" value="EmrB-like"/>
</dbReference>
<feature type="transmembrane region" description="Helical" evidence="8">
    <location>
        <begin position="363"/>
        <end position="389"/>
    </location>
</feature>
<proteinExistence type="predicted"/>
<feature type="transmembrane region" description="Helical" evidence="8">
    <location>
        <begin position="60"/>
        <end position="79"/>
    </location>
</feature>
<feature type="transmembrane region" description="Helical" evidence="8">
    <location>
        <begin position="441"/>
        <end position="460"/>
    </location>
</feature>
<organism evidence="10 11">
    <name type="scientific">Streptomyces populi</name>
    <dbReference type="NCBI Taxonomy" id="2058924"/>
    <lineage>
        <taxon>Bacteria</taxon>
        <taxon>Bacillati</taxon>
        <taxon>Actinomycetota</taxon>
        <taxon>Actinomycetes</taxon>
        <taxon>Kitasatosporales</taxon>
        <taxon>Streptomycetaceae</taxon>
        <taxon>Streptomyces</taxon>
    </lineage>
</organism>
<keyword evidence="4 8" id="KW-0812">Transmembrane</keyword>
<keyword evidence="3" id="KW-1003">Cell membrane</keyword>
<dbReference type="CDD" id="cd17321">
    <property type="entry name" value="MFS_MMR_MDR_like"/>
    <property type="match status" value="1"/>
</dbReference>
<keyword evidence="6 8" id="KW-0472">Membrane</keyword>
<feature type="transmembrane region" description="Helical" evidence="8">
    <location>
        <begin position="410"/>
        <end position="429"/>
    </location>
</feature>
<evidence type="ECO:0000313" key="10">
    <source>
        <dbReference type="EMBL" id="PKT74081.1"/>
    </source>
</evidence>
<comment type="caution">
    <text evidence="10">The sequence shown here is derived from an EMBL/GenBank/DDBJ whole genome shotgun (WGS) entry which is preliminary data.</text>
</comment>
<evidence type="ECO:0000256" key="8">
    <source>
        <dbReference type="SAM" id="Phobius"/>
    </source>
</evidence>
<protein>
    <submittedName>
        <fullName evidence="10">MFS transporter</fullName>
    </submittedName>
</protein>
<evidence type="ECO:0000256" key="7">
    <source>
        <dbReference type="ARBA" id="ARBA00023251"/>
    </source>
</evidence>
<dbReference type="InterPro" id="IPR036259">
    <property type="entry name" value="MFS_trans_sf"/>
</dbReference>
<dbReference type="GO" id="GO:0022857">
    <property type="term" value="F:transmembrane transporter activity"/>
    <property type="evidence" value="ECO:0007669"/>
    <property type="project" value="InterPro"/>
</dbReference>
<keyword evidence="5 8" id="KW-1133">Transmembrane helix</keyword>
<sequence length="488" mass="50387">MDSTTSPDASEATTGHFGRTMTVTAIATFMVSLDQLVVTTALTKIREHLHTGLEGLEWTVNAYTLTFAVFLLTASALAERFGRRRLFVAGLVLFTASSAMAALAPGIGVLIAARAIQGLGSAIVLPLTLTLLSAAVPPSKRGAALGVWGGVGGLGVALGPVIGGFITESASWQWIFWLNVPIGAVLIVLSSAWLTESFGPAAKLDLVGTVLASVGLLGVVVSIIRGDAEGWTSAQTLGSGIGGLVVLAAFVAWELRTPHPMLPMRLFAGRAFTTVNLLSLFMFFGMFGSIFLITQYLQAALGYSPFAAGLRFLAWTGVVLIAAPLGGGLSDKIGGKPIIVAGLVLQSVGLLWLALSITTGSSFLSLVPAFVCNGFGMGLYFGPAGNVVMGSVRREEEGIASGANNAIRELGGVFGVAVLAAVFAGHGGYDSREHYVHGMHVALWVGFAFVALGAVTALLMPRQGRVAVPEAESATATREARTAVAVGE</sequence>
<dbReference type="Gene3D" id="1.20.1720.10">
    <property type="entry name" value="Multidrug resistance protein D"/>
    <property type="match status" value="1"/>
</dbReference>
<evidence type="ECO:0000256" key="4">
    <source>
        <dbReference type="ARBA" id="ARBA00022692"/>
    </source>
</evidence>
<dbReference type="PROSITE" id="PS00216">
    <property type="entry name" value="SUGAR_TRANSPORT_1"/>
    <property type="match status" value="1"/>
</dbReference>
<feature type="transmembrane region" description="Helical" evidence="8">
    <location>
        <begin position="172"/>
        <end position="194"/>
    </location>
</feature>
<evidence type="ECO:0000256" key="3">
    <source>
        <dbReference type="ARBA" id="ARBA00022475"/>
    </source>
</evidence>
<dbReference type="PANTHER" id="PTHR42718:SF42">
    <property type="entry name" value="EXPORT PROTEIN"/>
    <property type="match status" value="1"/>
</dbReference>
<dbReference type="SUPFAM" id="SSF103473">
    <property type="entry name" value="MFS general substrate transporter"/>
    <property type="match status" value="1"/>
</dbReference>
<dbReference type="RefSeq" id="WP_103548181.1">
    <property type="nucleotide sequence ID" value="NZ_JBHJSK010000019.1"/>
</dbReference>
<dbReference type="PROSITE" id="PS50850">
    <property type="entry name" value="MFS"/>
    <property type="match status" value="1"/>
</dbReference>
<dbReference type="GO" id="GO:0046677">
    <property type="term" value="P:response to antibiotic"/>
    <property type="evidence" value="ECO:0007669"/>
    <property type="project" value="UniProtKB-KW"/>
</dbReference>
<dbReference type="InterPro" id="IPR020846">
    <property type="entry name" value="MFS_dom"/>
</dbReference>
<keyword evidence="11" id="KW-1185">Reference proteome</keyword>
<feature type="transmembrane region" description="Helical" evidence="8">
    <location>
        <begin position="275"/>
        <end position="297"/>
    </location>
</feature>
<reference evidence="10 11" key="1">
    <citation type="submission" date="2017-12" db="EMBL/GenBank/DDBJ databases">
        <title>Streptomyces populusis sp. nov., a novel endophytic actinobacterium isolated from stems of Populus adenopoda Maxim.</title>
        <authorList>
            <person name="Wang Z."/>
        </authorList>
    </citation>
    <scope>NUCLEOTIDE SEQUENCE [LARGE SCALE GENOMIC DNA]</scope>
    <source>
        <strain evidence="10 11">A249</strain>
    </source>
</reference>
<dbReference type="EMBL" id="PJOS01000006">
    <property type="protein sequence ID" value="PKT74081.1"/>
    <property type="molecule type" value="Genomic_DNA"/>
</dbReference>
<feature type="transmembrane region" description="Helical" evidence="8">
    <location>
        <begin position="86"/>
        <end position="113"/>
    </location>
</feature>
<evidence type="ECO:0000256" key="5">
    <source>
        <dbReference type="ARBA" id="ARBA00022989"/>
    </source>
</evidence>
<dbReference type="Gene3D" id="1.20.1250.20">
    <property type="entry name" value="MFS general substrate transporter like domains"/>
    <property type="match status" value="1"/>
</dbReference>
<feature type="transmembrane region" description="Helical" evidence="8">
    <location>
        <begin position="143"/>
        <end position="166"/>
    </location>
</feature>
<accession>A0A2I0SVX5</accession>
<dbReference type="InterPro" id="IPR005829">
    <property type="entry name" value="Sugar_transporter_CS"/>
</dbReference>
<dbReference type="PANTHER" id="PTHR42718">
    <property type="entry name" value="MAJOR FACILITATOR SUPERFAMILY MULTIDRUG TRANSPORTER MFSC"/>
    <property type="match status" value="1"/>
</dbReference>
<gene>
    <name evidence="10" type="ORF">CW362_05370</name>
</gene>
<evidence type="ECO:0000259" key="9">
    <source>
        <dbReference type="PROSITE" id="PS50850"/>
    </source>
</evidence>
<feature type="transmembrane region" description="Helical" evidence="8">
    <location>
        <begin position="338"/>
        <end position="357"/>
    </location>
</feature>
<feature type="transmembrane region" description="Helical" evidence="8">
    <location>
        <begin position="119"/>
        <end position="136"/>
    </location>
</feature>
<keyword evidence="2" id="KW-0813">Transport</keyword>
<dbReference type="PRINTS" id="PR01036">
    <property type="entry name" value="TCRTETB"/>
</dbReference>
<dbReference type="GO" id="GO:0005886">
    <property type="term" value="C:plasma membrane"/>
    <property type="evidence" value="ECO:0007669"/>
    <property type="project" value="UniProtKB-SubCell"/>
</dbReference>
<dbReference type="Proteomes" id="UP000236178">
    <property type="component" value="Unassembled WGS sequence"/>
</dbReference>
<evidence type="ECO:0000256" key="1">
    <source>
        <dbReference type="ARBA" id="ARBA00004651"/>
    </source>
</evidence>
<dbReference type="OrthoDB" id="7375466at2"/>
<feature type="transmembrane region" description="Helical" evidence="8">
    <location>
        <begin position="236"/>
        <end position="255"/>
    </location>
</feature>
<feature type="transmembrane region" description="Helical" evidence="8">
    <location>
        <begin position="206"/>
        <end position="224"/>
    </location>
</feature>